<accession>A0AAV4R2F5</accession>
<reference evidence="1 2" key="1">
    <citation type="submission" date="2021-06" db="EMBL/GenBank/DDBJ databases">
        <title>Caerostris darwini draft genome.</title>
        <authorList>
            <person name="Kono N."/>
            <person name="Arakawa K."/>
        </authorList>
    </citation>
    <scope>NUCLEOTIDE SEQUENCE [LARGE SCALE GENOMIC DNA]</scope>
</reference>
<proteinExistence type="predicted"/>
<gene>
    <name evidence="1" type="ORF">CDAR_126471</name>
</gene>
<sequence length="80" mass="8996">MRGENFDYDEEAYQKCLEGQGGFALQGISITGVVLDGISGNRGNYPRIDKPGFRKLLSRTFLKEGWKFPRTQSLPHNDSS</sequence>
<evidence type="ECO:0000313" key="2">
    <source>
        <dbReference type="Proteomes" id="UP001054837"/>
    </source>
</evidence>
<dbReference type="AlphaFoldDB" id="A0AAV4R2F5"/>
<dbReference type="EMBL" id="BPLQ01005633">
    <property type="protein sequence ID" value="GIY16108.1"/>
    <property type="molecule type" value="Genomic_DNA"/>
</dbReference>
<protein>
    <submittedName>
        <fullName evidence="1">Uncharacterized protein</fullName>
    </submittedName>
</protein>
<name>A0AAV4R2F5_9ARAC</name>
<evidence type="ECO:0000313" key="1">
    <source>
        <dbReference type="EMBL" id="GIY16108.1"/>
    </source>
</evidence>
<organism evidence="1 2">
    <name type="scientific">Caerostris darwini</name>
    <dbReference type="NCBI Taxonomy" id="1538125"/>
    <lineage>
        <taxon>Eukaryota</taxon>
        <taxon>Metazoa</taxon>
        <taxon>Ecdysozoa</taxon>
        <taxon>Arthropoda</taxon>
        <taxon>Chelicerata</taxon>
        <taxon>Arachnida</taxon>
        <taxon>Araneae</taxon>
        <taxon>Araneomorphae</taxon>
        <taxon>Entelegynae</taxon>
        <taxon>Araneoidea</taxon>
        <taxon>Araneidae</taxon>
        <taxon>Caerostris</taxon>
    </lineage>
</organism>
<dbReference type="Proteomes" id="UP001054837">
    <property type="component" value="Unassembled WGS sequence"/>
</dbReference>
<keyword evidence="2" id="KW-1185">Reference proteome</keyword>
<comment type="caution">
    <text evidence="1">The sequence shown here is derived from an EMBL/GenBank/DDBJ whole genome shotgun (WGS) entry which is preliminary data.</text>
</comment>